<dbReference type="AlphaFoldDB" id="A0A2T6ZSL3"/>
<dbReference type="Gene3D" id="3.90.1470.20">
    <property type="match status" value="1"/>
</dbReference>
<dbReference type="Gene3D" id="3.40.50.1000">
    <property type="entry name" value="HAD superfamily/HAD-like"/>
    <property type="match status" value="1"/>
</dbReference>
<evidence type="ECO:0000313" key="2">
    <source>
        <dbReference type="EMBL" id="PUU78457.1"/>
    </source>
</evidence>
<comment type="caution">
    <text evidence="2">The sequence shown here is derived from an EMBL/GenBank/DDBJ whole genome shotgun (WGS) entry which is preliminary data.</text>
</comment>
<evidence type="ECO:0000256" key="1">
    <source>
        <dbReference type="ARBA" id="ARBA00022801"/>
    </source>
</evidence>
<dbReference type="InterPro" id="IPR023214">
    <property type="entry name" value="HAD_sf"/>
</dbReference>
<accession>A0A2T6ZSL3</accession>
<protein>
    <submittedName>
        <fullName evidence="2">HAD-like domain-containing protein</fullName>
    </submittedName>
</protein>
<dbReference type="NCBIfam" id="TIGR01489">
    <property type="entry name" value="DKMTPPase-SF"/>
    <property type="match status" value="1"/>
</dbReference>
<gene>
    <name evidence="2" type="ORF">B9Z19DRAFT_1101323</name>
</gene>
<name>A0A2T6ZSL3_TUBBO</name>
<keyword evidence="3" id="KW-1185">Reference proteome</keyword>
<dbReference type="STRING" id="42251.A0A2T6ZSL3"/>
<dbReference type="NCBIfam" id="TIGR01488">
    <property type="entry name" value="HAD-SF-IB"/>
    <property type="match status" value="1"/>
</dbReference>
<organism evidence="2 3">
    <name type="scientific">Tuber borchii</name>
    <name type="common">White truffle</name>
    <dbReference type="NCBI Taxonomy" id="42251"/>
    <lineage>
        <taxon>Eukaryota</taxon>
        <taxon>Fungi</taxon>
        <taxon>Dikarya</taxon>
        <taxon>Ascomycota</taxon>
        <taxon>Pezizomycotina</taxon>
        <taxon>Pezizomycetes</taxon>
        <taxon>Pezizales</taxon>
        <taxon>Tuberaceae</taxon>
        <taxon>Tuber</taxon>
    </lineage>
</organism>
<proteinExistence type="predicted"/>
<dbReference type="Proteomes" id="UP000244722">
    <property type="component" value="Unassembled WGS sequence"/>
</dbReference>
<dbReference type="Pfam" id="PF12710">
    <property type="entry name" value="HAD"/>
    <property type="match status" value="1"/>
</dbReference>
<dbReference type="InterPro" id="IPR036412">
    <property type="entry name" value="HAD-like_sf"/>
</dbReference>
<dbReference type="OrthoDB" id="2342176at2759"/>
<sequence>MAPAVVNTQPINAPEFDKVKPHTGEIKVQDLRVPVKSLDGTTSSDDILGPKRDIIVFSDFDGTIFMQDTGHILFDAYGCGPKRREELDEEIKSGVRSFRDVSEEMWGSLNVPFDNGFEIMKTSLEIDPAFHDFHNFCIKNNIPFNVISAGLKPILRRVLDDFLGKKQSKFIDIIANDATITPDGKEWKPVWRHDTPLGHDKAASIQEYRIIASSESEDGSCPLIVFVGDGVSDLAAAREADVLFARAGLRLEEYCRENKIPYIPFNTFADIKKEIIRITKEDQNKTKGYGKPATYNPRANFWRKAVKPKAVPRFVRNATKEDKMHLWPDAFTVKNETQKENEPSTSSDPVPTPVTTSVHLVMEVTSDRIP</sequence>
<dbReference type="SUPFAM" id="SSF56784">
    <property type="entry name" value="HAD-like"/>
    <property type="match status" value="1"/>
</dbReference>
<evidence type="ECO:0000313" key="3">
    <source>
        <dbReference type="Proteomes" id="UP000244722"/>
    </source>
</evidence>
<dbReference type="InterPro" id="IPR006384">
    <property type="entry name" value="HAD_hydro_PyrdxlP_Pase-like"/>
</dbReference>
<dbReference type="PANTHER" id="PTHR28181">
    <property type="entry name" value="UPF0655 PROTEIN YCR015C"/>
    <property type="match status" value="1"/>
</dbReference>
<dbReference type="PANTHER" id="PTHR28181:SF2">
    <property type="entry name" value="PHOSPHORIC MONOESTER HYDROLASE"/>
    <property type="match status" value="1"/>
</dbReference>
<dbReference type="InterPro" id="IPR050849">
    <property type="entry name" value="HAD-like_hydrolase_phosphatase"/>
</dbReference>
<reference evidence="2 3" key="1">
    <citation type="submission" date="2017-04" db="EMBL/GenBank/DDBJ databases">
        <title>Draft genome sequence of Tuber borchii Vittad., a whitish edible truffle.</title>
        <authorList>
            <consortium name="DOE Joint Genome Institute"/>
            <person name="Murat C."/>
            <person name="Kuo A."/>
            <person name="Barry K.W."/>
            <person name="Clum A."/>
            <person name="Dockter R.B."/>
            <person name="Fauchery L."/>
            <person name="Iotti M."/>
            <person name="Kohler A."/>
            <person name="Labutti K."/>
            <person name="Lindquist E.A."/>
            <person name="Lipzen A."/>
            <person name="Ohm R.A."/>
            <person name="Wang M."/>
            <person name="Grigoriev I.V."/>
            <person name="Zambonelli A."/>
            <person name="Martin F.M."/>
        </authorList>
    </citation>
    <scope>NUCLEOTIDE SEQUENCE [LARGE SCALE GENOMIC DNA]</scope>
    <source>
        <strain evidence="2 3">Tbo3840</strain>
    </source>
</reference>
<keyword evidence="1" id="KW-0378">Hydrolase</keyword>
<dbReference type="GO" id="GO:0016791">
    <property type="term" value="F:phosphatase activity"/>
    <property type="evidence" value="ECO:0007669"/>
    <property type="project" value="InterPro"/>
</dbReference>
<dbReference type="EMBL" id="NESQ01000118">
    <property type="protein sequence ID" value="PUU78457.1"/>
    <property type="molecule type" value="Genomic_DNA"/>
</dbReference>